<dbReference type="InterPro" id="IPR001452">
    <property type="entry name" value="SH3_domain"/>
</dbReference>
<evidence type="ECO:0008006" key="7">
    <source>
        <dbReference type="Google" id="ProtNLM"/>
    </source>
</evidence>
<evidence type="ECO:0000259" key="3">
    <source>
        <dbReference type="PROSITE" id="PS50002"/>
    </source>
</evidence>
<keyword evidence="1 2" id="KW-0728">SH3 domain</keyword>
<dbReference type="SUPFAM" id="SSF50044">
    <property type="entry name" value="SH3-domain"/>
    <property type="match status" value="1"/>
</dbReference>
<dbReference type="Gene3D" id="2.30.30.40">
    <property type="entry name" value="SH3 Domains"/>
    <property type="match status" value="1"/>
</dbReference>
<evidence type="ECO:0000313" key="6">
    <source>
        <dbReference type="Proteomes" id="UP001168821"/>
    </source>
</evidence>
<dbReference type="AlphaFoldDB" id="A0AA38MEG0"/>
<dbReference type="CDD" id="cd07594">
    <property type="entry name" value="BAR_Endophilin_B"/>
    <property type="match status" value="1"/>
</dbReference>
<dbReference type="Gene3D" id="1.20.1270.60">
    <property type="entry name" value="Arfaptin homology (AH) domain/BAR domain"/>
    <property type="match status" value="1"/>
</dbReference>
<dbReference type="EMBL" id="JALNTZ010000004">
    <property type="protein sequence ID" value="KAJ3653301.1"/>
    <property type="molecule type" value="Genomic_DNA"/>
</dbReference>
<keyword evidence="6" id="KW-1185">Reference proteome</keyword>
<evidence type="ECO:0000259" key="4">
    <source>
        <dbReference type="PROSITE" id="PS51021"/>
    </source>
</evidence>
<organism evidence="5 6">
    <name type="scientific">Zophobas morio</name>
    <dbReference type="NCBI Taxonomy" id="2755281"/>
    <lineage>
        <taxon>Eukaryota</taxon>
        <taxon>Metazoa</taxon>
        <taxon>Ecdysozoa</taxon>
        <taxon>Arthropoda</taxon>
        <taxon>Hexapoda</taxon>
        <taxon>Insecta</taxon>
        <taxon>Pterygota</taxon>
        <taxon>Neoptera</taxon>
        <taxon>Endopterygota</taxon>
        <taxon>Coleoptera</taxon>
        <taxon>Polyphaga</taxon>
        <taxon>Cucujiformia</taxon>
        <taxon>Tenebrionidae</taxon>
        <taxon>Zophobas</taxon>
    </lineage>
</organism>
<evidence type="ECO:0000256" key="1">
    <source>
        <dbReference type="ARBA" id="ARBA00022443"/>
    </source>
</evidence>
<dbReference type="SMART" id="SM00721">
    <property type="entry name" value="BAR"/>
    <property type="match status" value="1"/>
</dbReference>
<dbReference type="GO" id="GO:0005737">
    <property type="term" value="C:cytoplasm"/>
    <property type="evidence" value="ECO:0007669"/>
    <property type="project" value="InterPro"/>
</dbReference>
<accession>A0AA38MEG0</accession>
<dbReference type="InterPro" id="IPR036028">
    <property type="entry name" value="SH3-like_dom_sf"/>
</dbReference>
<evidence type="ECO:0000313" key="5">
    <source>
        <dbReference type="EMBL" id="KAJ3653301.1"/>
    </source>
</evidence>
<feature type="domain" description="BAR" evidence="4">
    <location>
        <begin position="24"/>
        <end position="258"/>
    </location>
</feature>
<dbReference type="SMART" id="SM00326">
    <property type="entry name" value="SH3"/>
    <property type="match status" value="1"/>
</dbReference>
<dbReference type="Pfam" id="PF03114">
    <property type="entry name" value="BAR"/>
    <property type="match status" value="1"/>
</dbReference>
<reference evidence="5" key="1">
    <citation type="journal article" date="2023" name="G3 (Bethesda)">
        <title>Whole genome assemblies of Zophobas morio and Tenebrio molitor.</title>
        <authorList>
            <person name="Kaur S."/>
            <person name="Stinson S.A."/>
            <person name="diCenzo G.C."/>
        </authorList>
    </citation>
    <scope>NUCLEOTIDE SEQUENCE</scope>
    <source>
        <strain evidence="5">QUZm001</strain>
    </source>
</reference>
<dbReference type="SUPFAM" id="SSF103657">
    <property type="entry name" value="BAR/IMD domain-like"/>
    <property type="match status" value="1"/>
</dbReference>
<sequence>MDFNVKKIVKDAGAAISRVVQMTEEKLGTSEKTELDAHFENLWDRADNTRNWTEKLVRNTEAVLIPNPGNRIEDFIYEKIDKKRPSRLSNLEYLGLDMIEAGNMFGPGTAYGSSLIKVGQWEQKLGQNERDFIGSAAMCFTQPLRKFLDTEMKTILKEKNLLETKRLDLDACKNRVRKARSMLGQPTAERDLRIAQSEFDRQAEITKLLLEGIGSSHAAHQRCLLEFVETQARFYSQCTTIMTDLQRELASMSSMPGVDPNSPINPKNEWNNEMRKARVIYDYDAQDTTEMSLMANEIIMVKELGDKPNEDYLYGERGHQKGKVPRAFLEFIS</sequence>
<proteinExistence type="predicted"/>
<comment type="caution">
    <text evidence="5">The sequence shown here is derived from an EMBL/GenBank/DDBJ whole genome shotgun (WGS) entry which is preliminary data.</text>
</comment>
<dbReference type="CDD" id="cd11802">
    <property type="entry name" value="SH3_Endophilin_B"/>
    <property type="match status" value="1"/>
</dbReference>
<dbReference type="PROSITE" id="PS51021">
    <property type="entry name" value="BAR"/>
    <property type="match status" value="1"/>
</dbReference>
<gene>
    <name evidence="5" type="ORF">Zmor_012560</name>
</gene>
<dbReference type="InterPro" id="IPR027267">
    <property type="entry name" value="AH/BAR_dom_sf"/>
</dbReference>
<feature type="domain" description="SH3" evidence="3">
    <location>
        <begin position="272"/>
        <end position="333"/>
    </location>
</feature>
<evidence type="ECO:0000256" key="2">
    <source>
        <dbReference type="PROSITE-ProRule" id="PRU00192"/>
    </source>
</evidence>
<protein>
    <recommendedName>
        <fullName evidence="7">Endophilin-A</fullName>
    </recommendedName>
</protein>
<dbReference type="InterPro" id="IPR004148">
    <property type="entry name" value="BAR_dom"/>
</dbReference>
<name>A0AA38MEG0_9CUCU</name>
<dbReference type="Pfam" id="PF14604">
    <property type="entry name" value="SH3_9"/>
    <property type="match status" value="1"/>
</dbReference>
<dbReference type="Proteomes" id="UP001168821">
    <property type="component" value="Unassembled WGS sequence"/>
</dbReference>
<dbReference type="PROSITE" id="PS50002">
    <property type="entry name" value="SH3"/>
    <property type="match status" value="1"/>
</dbReference>